<dbReference type="AlphaFoldDB" id="A0A9P4HWL5"/>
<evidence type="ECO:0000259" key="1">
    <source>
        <dbReference type="Pfam" id="PF03992"/>
    </source>
</evidence>
<reference evidence="2" key="1">
    <citation type="journal article" date="2020" name="Stud. Mycol.">
        <title>101 Dothideomycetes genomes: a test case for predicting lifestyles and emergence of pathogens.</title>
        <authorList>
            <person name="Haridas S."/>
            <person name="Albert R."/>
            <person name="Binder M."/>
            <person name="Bloem J."/>
            <person name="Labutti K."/>
            <person name="Salamov A."/>
            <person name="Andreopoulos B."/>
            <person name="Baker S."/>
            <person name="Barry K."/>
            <person name="Bills G."/>
            <person name="Bluhm B."/>
            <person name="Cannon C."/>
            <person name="Castanera R."/>
            <person name="Culley D."/>
            <person name="Daum C."/>
            <person name="Ezra D."/>
            <person name="Gonzalez J."/>
            <person name="Henrissat B."/>
            <person name="Kuo A."/>
            <person name="Liang C."/>
            <person name="Lipzen A."/>
            <person name="Lutzoni F."/>
            <person name="Magnuson J."/>
            <person name="Mondo S."/>
            <person name="Nolan M."/>
            <person name="Ohm R."/>
            <person name="Pangilinan J."/>
            <person name="Park H.-J."/>
            <person name="Ramirez L."/>
            <person name="Alfaro M."/>
            <person name="Sun H."/>
            <person name="Tritt A."/>
            <person name="Yoshinaga Y."/>
            <person name="Zwiers L.-H."/>
            <person name="Turgeon B."/>
            <person name="Goodwin S."/>
            <person name="Spatafora J."/>
            <person name="Crous P."/>
            <person name="Grigoriev I."/>
        </authorList>
    </citation>
    <scope>NUCLEOTIDE SEQUENCE</scope>
    <source>
        <strain evidence="2">CBS 121410</strain>
    </source>
</reference>
<sequence length="283" mass="32006">MSASNASKTPSSRGSVALWTSIRIPTTRTIDEEHSTDGQTWKNVIRPLARQKQSGFQSAAWGRCAEEPDQVVLISEWFSLSALTQFRTSSTYQHQQNLINSLSASPAHEEMVYFHSEVTRKSDQSWTGFTDVYYPTTTQGSDHGVLPPSLRDSIDAIKPLNTGFSRTVFAEYFRDRGVRGRVNGTVDWCGKDVDEAPQPPVVLRWVAFWKSRESQDQLNAKSPRMVEGWRERHREIGALEVRLERHYRLEKVPVNFWDEGKADSVFGGDGDVDGDEVSLWAPV</sequence>
<dbReference type="EMBL" id="ML978719">
    <property type="protein sequence ID" value="KAF2087762.1"/>
    <property type="molecule type" value="Genomic_DNA"/>
</dbReference>
<dbReference type="Gene3D" id="3.30.70.100">
    <property type="match status" value="1"/>
</dbReference>
<feature type="domain" description="ABM" evidence="1">
    <location>
        <begin position="49"/>
        <end position="94"/>
    </location>
</feature>
<organism evidence="2 3">
    <name type="scientific">Saccharata proteae CBS 121410</name>
    <dbReference type="NCBI Taxonomy" id="1314787"/>
    <lineage>
        <taxon>Eukaryota</taxon>
        <taxon>Fungi</taxon>
        <taxon>Dikarya</taxon>
        <taxon>Ascomycota</taxon>
        <taxon>Pezizomycotina</taxon>
        <taxon>Dothideomycetes</taxon>
        <taxon>Dothideomycetes incertae sedis</taxon>
        <taxon>Botryosphaeriales</taxon>
        <taxon>Saccharataceae</taxon>
        <taxon>Saccharata</taxon>
    </lineage>
</organism>
<protein>
    <recommendedName>
        <fullName evidence="1">ABM domain-containing protein</fullName>
    </recommendedName>
</protein>
<proteinExistence type="predicted"/>
<comment type="caution">
    <text evidence="2">The sequence shown here is derived from an EMBL/GenBank/DDBJ whole genome shotgun (WGS) entry which is preliminary data.</text>
</comment>
<dbReference type="Pfam" id="PF03992">
    <property type="entry name" value="ABM"/>
    <property type="match status" value="1"/>
</dbReference>
<dbReference type="InterPro" id="IPR007138">
    <property type="entry name" value="ABM_dom"/>
</dbReference>
<dbReference type="OrthoDB" id="3478386at2759"/>
<keyword evidence="3" id="KW-1185">Reference proteome</keyword>
<dbReference type="InterPro" id="IPR011008">
    <property type="entry name" value="Dimeric_a/b-barrel"/>
</dbReference>
<dbReference type="SUPFAM" id="SSF54909">
    <property type="entry name" value="Dimeric alpha+beta barrel"/>
    <property type="match status" value="1"/>
</dbReference>
<evidence type="ECO:0000313" key="3">
    <source>
        <dbReference type="Proteomes" id="UP000799776"/>
    </source>
</evidence>
<accession>A0A9P4HWL5</accession>
<gene>
    <name evidence="2" type="ORF">K490DRAFT_56847</name>
</gene>
<evidence type="ECO:0000313" key="2">
    <source>
        <dbReference type="EMBL" id="KAF2087762.1"/>
    </source>
</evidence>
<name>A0A9P4HWL5_9PEZI</name>
<dbReference type="Proteomes" id="UP000799776">
    <property type="component" value="Unassembled WGS sequence"/>
</dbReference>